<keyword evidence="14" id="KW-0472">Membrane</keyword>
<dbReference type="FunFam" id="1.10.287.130:FF:000002">
    <property type="entry name" value="Two-component osmosensing histidine kinase"/>
    <property type="match status" value="1"/>
</dbReference>
<dbReference type="InterPro" id="IPR036097">
    <property type="entry name" value="HisK_dim/P_sf"/>
</dbReference>
<keyword evidence="13" id="KW-0175">Coiled coil</keyword>
<evidence type="ECO:0000256" key="4">
    <source>
        <dbReference type="ARBA" id="ARBA00022553"/>
    </source>
</evidence>
<evidence type="ECO:0000256" key="14">
    <source>
        <dbReference type="SAM" id="Phobius"/>
    </source>
</evidence>
<dbReference type="Gene3D" id="6.10.340.10">
    <property type="match status" value="1"/>
</dbReference>
<dbReference type="AlphaFoldDB" id="A0A956RRS7"/>
<dbReference type="SMART" id="SM00304">
    <property type="entry name" value="HAMP"/>
    <property type="match status" value="1"/>
</dbReference>
<evidence type="ECO:0000256" key="12">
    <source>
        <dbReference type="PROSITE-ProRule" id="PRU00169"/>
    </source>
</evidence>
<evidence type="ECO:0000256" key="3">
    <source>
        <dbReference type="ARBA" id="ARBA00012438"/>
    </source>
</evidence>
<dbReference type="SMART" id="SM00388">
    <property type="entry name" value="HisKA"/>
    <property type="match status" value="1"/>
</dbReference>
<keyword evidence="9" id="KW-0902">Two-component regulatory system</keyword>
<comment type="subunit">
    <text evidence="10">At low DSF concentrations, interacts with RpfF.</text>
</comment>
<feature type="transmembrane region" description="Helical" evidence="14">
    <location>
        <begin position="92"/>
        <end position="114"/>
    </location>
</feature>
<sequence>WQSLLAVELTTDQQRHAHEAEYRLVSDSYWRLIATGDEVVARIAAGDEDAARELIESRMDATTPQSVRHLLEGFLADEEVLLRRDTDHLVGILVRLAGGSILVGVLFLLSNFVAPSILARWLLRPIEDLDAAAREIQAGAFPDPVPVRSHDELGAFCKTFNIMSDRIRRSEAAMKTANEELRAARDTARAASEAKSAFLANMSHEIRTPLNGALGMIGLALDTDLDEEQREYLTTAQESADALLAVINDILDFSKIEAGYLELEHEPFDVRVCVERVARTMAGWAHQKGLELLCEIADDVPSQVLGDQVRLRQVLVNLLGNAIKFTDAGEVQVSLGAGRRTGQAIRLEFAVRDTGIGIAPEQRAQIFESFTQADASVTRKHGGTGLGLTISSRLVDLMGGNLAVESVPGRGSTFRFAADLEAVDTGITVSGANVEELLFGKPVLIVDDNATSRASLARTLAQWGANPRVVEGGGRALVAVDQAGRNGRPFALALVDARMPGLDGFSLISAFRARPGIDLPC</sequence>
<dbReference type="InterPro" id="IPR011006">
    <property type="entry name" value="CheY-like_superfamily"/>
</dbReference>
<dbReference type="InterPro" id="IPR003594">
    <property type="entry name" value="HATPase_dom"/>
</dbReference>
<keyword evidence="8" id="KW-0067">ATP-binding</keyword>
<evidence type="ECO:0000256" key="10">
    <source>
        <dbReference type="ARBA" id="ARBA00064003"/>
    </source>
</evidence>
<dbReference type="SUPFAM" id="SSF52172">
    <property type="entry name" value="CheY-like"/>
    <property type="match status" value="1"/>
</dbReference>
<dbReference type="Pfam" id="PF02518">
    <property type="entry name" value="HATPase_c"/>
    <property type="match status" value="1"/>
</dbReference>
<dbReference type="SUPFAM" id="SSF55874">
    <property type="entry name" value="ATPase domain of HSP90 chaperone/DNA topoisomerase II/histidine kinase"/>
    <property type="match status" value="1"/>
</dbReference>
<feature type="non-terminal residue" evidence="18">
    <location>
        <position position="1"/>
    </location>
</feature>
<keyword evidence="5" id="KW-0808">Transferase</keyword>
<feature type="modified residue" description="4-aspartylphosphate" evidence="12">
    <location>
        <position position="496"/>
    </location>
</feature>
<organism evidence="18 19">
    <name type="scientific">Eiseniibacteriota bacterium</name>
    <dbReference type="NCBI Taxonomy" id="2212470"/>
    <lineage>
        <taxon>Bacteria</taxon>
        <taxon>Candidatus Eiseniibacteriota</taxon>
    </lineage>
</organism>
<keyword evidence="6" id="KW-0547">Nucleotide-binding</keyword>
<feature type="domain" description="HAMP" evidence="17">
    <location>
        <begin position="120"/>
        <end position="172"/>
    </location>
</feature>
<evidence type="ECO:0000256" key="5">
    <source>
        <dbReference type="ARBA" id="ARBA00022679"/>
    </source>
</evidence>
<reference evidence="18" key="1">
    <citation type="submission" date="2020-04" db="EMBL/GenBank/DDBJ databases">
        <authorList>
            <person name="Zhang T."/>
        </authorList>
    </citation>
    <scope>NUCLEOTIDE SEQUENCE</scope>
    <source>
        <strain evidence="18">HKST-UBA01</strain>
    </source>
</reference>
<accession>A0A956RRS7</accession>
<dbReference type="SUPFAM" id="SSF158472">
    <property type="entry name" value="HAMP domain-like"/>
    <property type="match status" value="1"/>
</dbReference>
<keyword evidence="4 12" id="KW-0597">Phosphoprotein</keyword>
<dbReference type="InterPro" id="IPR003661">
    <property type="entry name" value="HisK_dim/P_dom"/>
</dbReference>
<evidence type="ECO:0000256" key="7">
    <source>
        <dbReference type="ARBA" id="ARBA00022777"/>
    </source>
</evidence>
<dbReference type="PANTHER" id="PTHR45339:SF1">
    <property type="entry name" value="HYBRID SIGNAL TRANSDUCTION HISTIDINE KINASE J"/>
    <property type="match status" value="1"/>
</dbReference>
<dbReference type="Pfam" id="PF00672">
    <property type="entry name" value="HAMP"/>
    <property type="match status" value="1"/>
</dbReference>
<evidence type="ECO:0000256" key="9">
    <source>
        <dbReference type="ARBA" id="ARBA00023012"/>
    </source>
</evidence>
<keyword evidence="7" id="KW-0418">Kinase</keyword>
<dbReference type="InterPro" id="IPR001789">
    <property type="entry name" value="Sig_transdc_resp-reg_receiver"/>
</dbReference>
<evidence type="ECO:0000259" key="15">
    <source>
        <dbReference type="PROSITE" id="PS50109"/>
    </source>
</evidence>
<dbReference type="SUPFAM" id="SSF47384">
    <property type="entry name" value="Homodimeric domain of signal transducing histidine kinase"/>
    <property type="match status" value="1"/>
</dbReference>
<dbReference type="EC" id="2.7.13.3" evidence="3"/>
<dbReference type="CDD" id="cd06225">
    <property type="entry name" value="HAMP"/>
    <property type="match status" value="1"/>
</dbReference>
<name>A0A956RRS7_UNCEI</name>
<dbReference type="InterPro" id="IPR003660">
    <property type="entry name" value="HAMP_dom"/>
</dbReference>
<dbReference type="CDD" id="cd00082">
    <property type="entry name" value="HisKA"/>
    <property type="match status" value="1"/>
</dbReference>
<dbReference type="GO" id="GO:0016020">
    <property type="term" value="C:membrane"/>
    <property type="evidence" value="ECO:0007669"/>
    <property type="project" value="UniProtKB-SubCell"/>
</dbReference>
<dbReference type="FunFam" id="3.30.565.10:FF:000010">
    <property type="entry name" value="Sensor histidine kinase RcsC"/>
    <property type="match status" value="1"/>
</dbReference>
<dbReference type="Proteomes" id="UP000697710">
    <property type="component" value="Unassembled WGS sequence"/>
</dbReference>
<evidence type="ECO:0000256" key="2">
    <source>
        <dbReference type="ARBA" id="ARBA00004370"/>
    </source>
</evidence>
<gene>
    <name evidence="18" type="ORF">KC729_21495</name>
</gene>
<dbReference type="PRINTS" id="PR00344">
    <property type="entry name" value="BCTRLSENSOR"/>
</dbReference>
<evidence type="ECO:0000313" key="19">
    <source>
        <dbReference type="Proteomes" id="UP000697710"/>
    </source>
</evidence>
<keyword evidence="14" id="KW-1133">Transmembrane helix</keyword>
<dbReference type="InterPro" id="IPR004358">
    <property type="entry name" value="Sig_transdc_His_kin-like_C"/>
</dbReference>
<dbReference type="GO" id="GO:0005524">
    <property type="term" value="F:ATP binding"/>
    <property type="evidence" value="ECO:0007669"/>
    <property type="project" value="UniProtKB-KW"/>
</dbReference>
<dbReference type="Pfam" id="PF00512">
    <property type="entry name" value="HisKA"/>
    <property type="match status" value="1"/>
</dbReference>
<dbReference type="PROSITE" id="PS50109">
    <property type="entry name" value="HIS_KIN"/>
    <property type="match status" value="1"/>
</dbReference>
<dbReference type="PROSITE" id="PS50110">
    <property type="entry name" value="RESPONSE_REGULATORY"/>
    <property type="match status" value="1"/>
</dbReference>
<dbReference type="Gene3D" id="1.10.287.130">
    <property type="match status" value="1"/>
</dbReference>
<reference evidence="18" key="2">
    <citation type="journal article" date="2021" name="Microbiome">
        <title>Successional dynamics and alternative stable states in a saline activated sludge microbial community over 9 years.</title>
        <authorList>
            <person name="Wang Y."/>
            <person name="Ye J."/>
            <person name="Ju F."/>
            <person name="Liu L."/>
            <person name="Boyd J.A."/>
            <person name="Deng Y."/>
            <person name="Parks D.H."/>
            <person name="Jiang X."/>
            <person name="Yin X."/>
            <person name="Woodcroft B.J."/>
            <person name="Tyson G.W."/>
            <person name="Hugenholtz P."/>
            <person name="Polz M.F."/>
            <person name="Zhang T."/>
        </authorList>
    </citation>
    <scope>NUCLEOTIDE SEQUENCE</scope>
    <source>
        <strain evidence="18">HKST-UBA01</strain>
    </source>
</reference>
<evidence type="ECO:0000259" key="17">
    <source>
        <dbReference type="PROSITE" id="PS50885"/>
    </source>
</evidence>
<evidence type="ECO:0000256" key="6">
    <source>
        <dbReference type="ARBA" id="ARBA00022741"/>
    </source>
</evidence>
<feature type="coiled-coil region" evidence="13">
    <location>
        <begin position="167"/>
        <end position="194"/>
    </location>
</feature>
<dbReference type="Gene3D" id="3.40.50.2300">
    <property type="match status" value="1"/>
</dbReference>
<comment type="caution">
    <text evidence="18">The sequence shown here is derived from an EMBL/GenBank/DDBJ whole genome shotgun (WGS) entry which is preliminary data.</text>
</comment>
<dbReference type="SMART" id="SM00387">
    <property type="entry name" value="HATPase_c"/>
    <property type="match status" value="1"/>
</dbReference>
<keyword evidence="14" id="KW-0812">Transmembrane</keyword>
<dbReference type="CDD" id="cd16922">
    <property type="entry name" value="HATPase_EvgS-ArcB-TorS-like"/>
    <property type="match status" value="1"/>
</dbReference>
<evidence type="ECO:0000256" key="1">
    <source>
        <dbReference type="ARBA" id="ARBA00000085"/>
    </source>
</evidence>
<dbReference type="GO" id="GO:0000155">
    <property type="term" value="F:phosphorelay sensor kinase activity"/>
    <property type="evidence" value="ECO:0007669"/>
    <property type="project" value="InterPro"/>
</dbReference>
<comment type="catalytic activity">
    <reaction evidence="1">
        <text>ATP + protein L-histidine = ADP + protein N-phospho-L-histidine.</text>
        <dbReference type="EC" id="2.7.13.3"/>
    </reaction>
</comment>
<evidence type="ECO:0000256" key="13">
    <source>
        <dbReference type="SAM" id="Coils"/>
    </source>
</evidence>
<evidence type="ECO:0000256" key="8">
    <source>
        <dbReference type="ARBA" id="ARBA00022840"/>
    </source>
</evidence>
<dbReference type="PANTHER" id="PTHR45339">
    <property type="entry name" value="HYBRID SIGNAL TRANSDUCTION HISTIDINE KINASE J"/>
    <property type="match status" value="1"/>
</dbReference>
<dbReference type="InterPro" id="IPR005467">
    <property type="entry name" value="His_kinase_dom"/>
</dbReference>
<evidence type="ECO:0000313" key="18">
    <source>
        <dbReference type="EMBL" id="MCA9730270.1"/>
    </source>
</evidence>
<feature type="domain" description="Response regulatory" evidence="16">
    <location>
        <begin position="442"/>
        <end position="521"/>
    </location>
</feature>
<comment type="subcellular location">
    <subcellularLocation>
        <location evidence="2">Membrane</location>
    </subcellularLocation>
</comment>
<evidence type="ECO:0000259" key="16">
    <source>
        <dbReference type="PROSITE" id="PS50110"/>
    </source>
</evidence>
<dbReference type="EMBL" id="JAGQHR010001079">
    <property type="protein sequence ID" value="MCA9730270.1"/>
    <property type="molecule type" value="Genomic_DNA"/>
</dbReference>
<evidence type="ECO:0000256" key="11">
    <source>
        <dbReference type="ARBA" id="ARBA00068150"/>
    </source>
</evidence>
<dbReference type="InterPro" id="IPR036890">
    <property type="entry name" value="HATPase_C_sf"/>
</dbReference>
<proteinExistence type="predicted"/>
<protein>
    <recommendedName>
        <fullName evidence="11">Sensory/regulatory protein RpfC</fullName>
        <ecNumber evidence="3">2.7.13.3</ecNumber>
    </recommendedName>
</protein>
<feature type="non-terminal residue" evidence="18">
    <location>
        <position position="521"/>
    </location>
</feature>
<dbReference type="PROSITE" id="PS50885">
    <property type="entry name" value="HAMP"/>
    <property type="match status" value="1"/>
</dbReference>
<dbReference type="Gene3D" id="3.30.565.10">
    <property type="entry name" value="Histidine kinase-like ATPase, C-terminal domain"/>
    <property type="match status" value="1"/>
</dbReference>
<feature type="domain" description="Histidine kinase" evidence="15">
    <location>
        <begin position="201"/>
        <end position="422"/>
    </location>
</feature>